<dbReference type="InterPro" id="IPR019410">
    <property type="entry name" value="Methyltransf_16"/>
</dbReference>
<accession>A0A2U1JEL6</accession>
<keyword evidence="2" id="KW-1185">Reference proteome</keyword>
<evidence type="ECO:0000313" key="2">
    <source>
        <dbReference type="Proteomes" id="UP000245591"/>
    </source>
</evidence>
<organism evidence="1 2">
    <name type="scientific">Smittium angustum</name>
    <dbReference type="NCBI Taxonomy" id="133377"/>
    <lineage>
        <taxon>Eukaryota</taxon>
        <taxon>Fungi</taxon>
        <taxon>Fungi incertae sedis</taxon>
        <taxon>Zoopagomycota</taxon>
        <taxon>Kickxellomycotina</taxon>
        <taxon>Harpellomycetes</taxon>
        <taxon>Harpellales</taxon>
        <taxon>Legeriomycetaceae</taxon>
        <taxon>Smittium</taxon>
    </lineage>
</organism>
<comment type="caution">
    <text evidence="1">The sequence shown here is derived from an EMBL/GenBank/DDBJ whole genome shotgun (WGS) entry which is preliminary data.</text>
</comment>
<protein>
    <submittedName>
        <fullName evidence="1">Uncharacterized protein</fullName>
    </submittedName>
</protein>
<dbReference type="Gene3D" id="3.40.50.150">
    <property type="entry name" value="Vaccinia Virus protein VP39"/>
    <property type="match status" value="1"/>
</dbReference>
<evidence type="ECO:0000313" key="1">
    <source>
        <dbReference type="EMBL" id="PWA03438.1"/>
    </source>
</evidence>
<dbReference type="AlphaFoldDB" id="A0A2U1JEL6"/>
<dbReference type="CDD" id="cd02440">
    <property type="entry name" value="AdoMet_MTases"/>
    <property type="match status" value="1"/>
</dbReference>
<dbReference type="SUPFAM" id="SSF53335">
    <property type="entry name" value="S-adenosyl-L-methionine-dependent methyltransferases"/>
    <property type="match status" value="1"/>
</dbReference>
<sequence>MDQKCAICNCGTNSEHNKLTEWLQKQFWQRIPPKLVSWIIFNPITVKFSPSNRYIVSFLKPYIESIENSEFEIIDELVEFYVSLVTIVELESISGGYCYQTYVVDTYNNFRATIKCQTSAISNGMIHPQFEPLDSDPGMHGVIANKSVLELGSGTGLLGIICSLIGATEVLLTDTHRDVLALLNHNAKINSANAKNVSVRMLDWSQHSLVDDLRGKYDVILGSDLVYDPDTNFDLVKLLESLINNKSQMAYIASTVRNEDTFDGFIKFLESSPVLESSTMDISDISQILLREDQNSIIKLSIIALKQPSLKQQTPEESFKEITQPLRTA</sequence>
<dbReference type="PANTHER" id="PTHR14614:SF130">
    <property type="entry name" value="PROTEIN-LYSINE N-METHYLTRANSFERASE EEF2KMT"/>
    <property type="match status" value="1"/>
</dbReference>
<proteinExistence type="predicted"/>
<dbReference type="Proteomes" id="UP000245591">
    <property type="component" value="Unassembled WGS sequence"/>
</dbReference>
<dbReference type="EMBL" id="MBFU01000015">
    <property type="protein sequence ID" value="PWA03438.1"/>
    <property type="molecule type" value="Genomic_DNA"/>
</dbReference>
<dbReference type="PANTHER" id="PTHR14614">
    <property type="entry name" value="HEPATOCELLULAR CARCINOMA-ASSOCIATED ANTIGEN"/>
    <property type="match status" value="1"/>
</dbReference>
<name>A0A2U1JEL6_SMIAN</name>
<reference evidence="1 2" key="1">
    <citation type="journal article" date="2018" name="MBio">
        <title>Comparative Genomics Reveals the Core Gene Toolbox for the Fungus-Insect Symbiosis.</title>
        <authorList>
            <person name="Wang Y."/>
            <person name="Stata M."/>
            <person name="Wang W."/>
            <person name="Stajich J.E."/>
            <person name="White M.M."/>
            <person name="Moncalvo J.M."/>
        </authorList>
    </citation>
    <scope>NUCLEOTIDE SEQUENCE [LARGE SCALE GENOMIC DNA]</scope>
    <source>
        <strain evidence="1 2">AUS-126-30</strain>
    </source>
</reference>
<gene>
    <name evidence="1" type="ORF">BB558_000388</name>
</gene>
<dbReference type="Pfam" id="PF10294">
    <property type="entry name" value="Methyltransf_16"/>
    <property type="match status" value="1"/>
</dbReference>
<dbReference type="InterPro" id="IPR029063">
    <property type="entry name" value="SAM-dependent_MTases_sf"/>
</dbReference>